<protein>
    <recommendedName>
        <fullName evidence="1">Crocagin biosynthetic protein CgnE/B domain-containing protein</fullName>
    </recommendedName>
</protein>
<reference evidence="2 3" key="1">
    <citation type="submission" date="2019-11" db="EMBL/GenBank/DDBJ databases">
        <authorList>
            <person name="Holert J."/>
        </authorList>
    </citation>
    <scope>NUCLEOTIDE SEQUENCE [LARGE SCALE GENOMIC DNA]</scope>
    <source>
        <strain evidence="2">BC5_2</strain>
    </source>
</reference>
<accession>A0A5S9Q4P1</accession>
<name>A0A5S9Q4P1_9GAMM</name>
<sequence>MKSIKHFLYFLQFHPAIAGLKAPRIVLGFDTPYAKLVDKILDENERQSYSYRFQFYRLTAKNAKAMNETIVHGSDLFILFYDAFTRETVSPEGPECIHRIRNTIRKHWQKSVLIKDYGSHFDEAFGTDPQRIIGLNKALIDIATQSKTLRYTNDLGSDATARLGETGQTWTNVDGCGNSDIVPGEIATHSETIDGLFYFTGVFLSTIPFAIKHGEVRKPLILHIENSRILDFHTHDSELQADFAKYLAKNDSNQVVEELGIGTNEGIKKLYSTNAGFEERHCGLHLGLGGGKPGSHHMDLIFTSGQLYFDDQCVFDGQYHVGGV</sequence>
<dbReference type="AlphaFoldDB" id="A0A5S9Q4P1"/>
<dbReference type="Pfam" id="PF26231">
    <property type="entry name" value="CgnE_B"/>
    <property type="match status" value="1"/>
</dbReference>
<feature type="domain" description="Crocagin biosynthetic protein CgnE/B" evidence="1">
    <location>
        <begin position="217"/>
        <end position="304"/>
    </location>
</feature>
<evidence type="ECO:0000313" key="2">
    <source>
        <dbReference type="EMBL" id="CAA0111410.1"/>
    </source>
</evidence>
<dbReference type="EMBL" id="CACSII010000016">
    <property type="protein sequence ID" value="CAA0111410.1"/>
    <property type="molecule type" value="Genomic_DNA"/>
</dbReference>
<dbReference type="SUPFAM" id="SSF144052">
    <property type="entry name" value="Thermophilic metalloprotease-like"/>
    <property type="match status" value="1"/>
</dbReference>
<evidence type="ECO:0000259" key="1">
    <source>
        <dbReference type="Pfam" id="PF26231"/>
    </source>
</evidence>
<evidence type="ECO:0000313" key="3">
    <source>
        <dbReference type="Proteomes" id="UP000434580"/>
    </source>
</evidence>
<organism evidence="2 3">
    <name type="scientific">BD1-7 clade bacterium</name>
    <dbReference type="NCBI Taxonomy" id="2029982"/>
    <lineage>
        <taxon>Bacteria</taxon>
        <taxon>Pseudomonadati</taxon>
        <taxon>Pseudomonadota</taxon>
        <taxon>Gammaproteobacteria</taxon>
        <taxon>Cellvibrionales</taxon>
        <taxon>Spongiibacteraceae</taxon>
        <taxon>BD1-7 clade</taxon>
    </lineage>
</organism>
<proteinExistence type="predicted"/>
<dbReference type="InterPro" id="IPR058799">
    <property type="entry name" value="CgnE_B"/>
</dbReference>
<gene>
    <name evidence="2" type="ORF">DPBNPPHM_01481</name>
</gene>
<dbReference type="OrthoDB" id="9024786at2"/>
<dbReference type="Proteomes" id="UP000434580">
    <property type="component" value="Unassembled WGS sequence"/>
</dbReference>